<reference evidence="2" key="1">
    <citation type="submission" date="2015-07" db="EMBL/GenBank/DDBJ databases">
        <title>Fjat-10036 dsm4.</title>
        <authorList>
            <person name="Liu B."/>
            <person name="Wang J."/>
            <person name="Zhu Y."/>
            <person name="Liu G."/>
            <person name="Chen Q."/>
            <person name="Chen Z."/>
            <person name="Lan J."/>
            <person name="Che J."/>
            <person name="Ge C."/>
            <person name="Shi H."/>
            <person name="Pan Z."/>
            <person name="Liu X."/>
        </authorList>
    </citation>
    <scope>NUCLEOTIDE SEQUENCE [LARGE SCALE GENOMIC DNA]</scope>
    <source>
        <strain evidence="2">DSM 4</strain>
    </source>
</reference>
<dbReference type="AlphaFoldDB" id="A0A0M0GI37"/>
<dbReference type="EMBL" id="LGUF01000007">
    <property type="protein sequence ID" value="KON89106.1"/>
    <property type="molecule type" value="Genomic_DNA"/>
</dbReference>
<proteinExistence type="predicted"/>
<dbReference type="SUPFAM" id="SSF48371">
    <property type="entry name" value="ARM repeat"/>
    <property type="match status" value="1"/>
</dbReference>
<organism evidence="1 2">
    <name type="scientific">Sporosarcina globispora</name>
    <name type="common">Bacillus globisporus</name>
    <dbReference type="NCBI Taxonomy" id="1459"/>
    <lineage>
        <taxon>Bacteria</taxon>
        <taxon>Bacillati</taxon>
        <taxon>Bacillota</taxon>
        <taxon>Bacilli</taxon>
        <taxon>Bacillales</taxon>
        <taxon>Caryophanaceae</taxon>
        <taxon>Sporosarcina</taxon>
    </lineage>
</organism>
<dbReference type="STRING" id="1459.AF332_21440"/>
<keyword evidence="2" id="KW-1185">Reference proteome</keyword>
<name>A0A0M0GI37_SPOGL</name>
<dbReference type="RefSeq" id="WP_053436491.1">
    <property type="nucleotide sequence ID" value="NZ_LGUF01000007.1"/>
</dbReference>
<evidence type="ECO:0000313" key="2">
    <source>
        <dbReference type="Proteomes" id="UP000037109"/>
    </source>
</evidence>
<gene>
    <name evidence="1" type="ORF">AF332_21440</name>
</gene>
<sequence length="619" mass="68812">MKPSEIIQRIVRHNQTNAVKMAAFRPGQIVSGKIVKLFPNQTAEVQIGSHKAVALLETPLSASSRYWFKVEPGDGLLRLKVIESANRSGTASPAESLLGQLGMQVSKENKMVLQFFLKEQLPITRETLLVASEWIKESQSADDGLRTVKELIIRQLPFSKEVFSALFSVMHGDSLSSLLEKLQQELKGIDLSSKGQQIYSLLGDLTKTAREKLGEQAIRGLISEWLNTKNQTSSQTAFQVLKAIGLIQGEAGENIALKQLIEGGSQNKSISSVLTELLKSNESRNRHEFISNLARLNELTAQRAESSGQAQTLETLLNGFRNGKISFPAEKNILNSLVKSALYLTHKDDLSHLLSGAYELKQAAVQAGKILAGENPALATALNLREMTKLEELKKSLRSKLSFTYDQRNILSELKSIIRTLGFSFENDLHNLLKQQDYVAAGKLDTLKPLLIGFLNEETSLSAKDAAERLLHKITGFQALSQEAGPLQHYIFQLPVSLWGKISDLTMQWSGRKTEGGKIDSSHCRVIFYLNLEHLNETIVDLQVQNRIINISVINEHKGIKDISAPFTAELKENLFKLNYKLSSVSFQKPHPAGDSLMERETMTSIVQSNQFTGVDIRI</sequence>
<dbReference type="OrthoDB" id="2351076at2"/>
<dbReference type="InterPro" id="IPR016024">
    <property type="entry name" value="ARM-type_fold"/>
</dbReference>
<accession>A0A0M0GI37</accession>
<dbReference type="PATRIC" id="fig|1459.3.peg.4731"/>
<evidence type="ECO:0000313" key="1">
    <source>
        <dbReference type="EMBL" id="KON89106.1"/>
    </source>
</evidence>
<protein>
    <submittedName>
        <fullName evidence="1">Uncharacterized protein</fullName>
    </submittedName>
</protein>
<comment type="caution">
    <text evidence="1">The sequence shown here is derived from an EMBL/GenBank/DDBJ whole genome shotgun (WGS) entry which is preliminary data.</text>
</comment>
<dbReference type="Proteomes" id="UP000037109">
    <property type="component" value="Unassembled WGS sequence"/>
</dbReference>